<organism evidence="2 3">
    <name type="scientific">Penicillium polonicum</name>
    <dbReference type="NCBI Taxonomy" id="60169"/>
    <lineage>
        <taxon>Eukaryota</taxon>
        <taxon>Fungi</taxon>
        <taxon>Dikarya</taxon>
        <taxon>Ascomycota</taxon>
        <taxon>Pezizomycotina</taxon>
        <taxon>Eurotiomycetes</taxon>
        <taxon>Eurotiomycetidae</taxon>
        <taxon>Eurotiales</taxon>
        <taxon>Aspergillaceae</taxon>
        <taxon>Penicillium</taxon>
    </lineage>
</organism>
<dbReference type="PANTHER" id="PTHR37540">
    <property type="entry name" value="TRANSCRIPTION FACTOR (ACR-2), PUTATIVE-RELATED-RELATED"/>
    <property type="match status" value="1"/>
</dbReference>
<gene>
    <name evidence="2" type="ORF">PENPOL_c001G02856</name>
</gene>
<sequence length="644" mass="72080">MTTSLDQTASNASDASNVRWQFIDSSNNSRTNLTQVKRHVMQEYMRQKKGGARQSESEEEAPRPKRGRPKKTWGGQRRSDKKAKSDGVSNNNPPRARRSTRNQSTRKEDLNVEVNCDMLVSNPISSHPPLIESNDVPSFSPFRPSTAESQEVPLPLDGFVDVQPQSSPSHDLYFNNFSWLSPSTIPCQFMPSPTTMINDAQIDTFNTLPLPIELGRDGHRIFNSYVNDIPTSYGPHYRSPIAHNGYTPAFVPETMKGDTQNTLLHRDRAVSLLREHRTDNPHDISDVAIISCLSAAALEDCDPRPGHKEISWVHMRAAREMIRARGGPAAFANTRIGMMINWQNYTLPGYETHGPSFFYDYDQHAPVSSASLATLTHPIPNPRSMPSPPYSTSSAFSEVSPSPEPRTTLPPHTEAIPVDEIKFQCEEFFDFLRRCEQLALYQRDNPQSSYITRHTAVQETSILHKILAAPPGARFTTSDDRKQMVSRLTALMTLNAAMWDYRNTPARAAIFLDTLEKSMVDSEVGINGSVEARLQTLLECSDGTLDGWPTSADGFASAAPVEELPDFSQYFPTATSPSARPWFAGRMLKVANRLSPLSWFRVNEFLFSCLTLQVQEPSTALWEADLRREILDAPTTSVMRSLAE</sequence>
<feature type="region of interest" description="Disordered" evidence="1">
    <location>
        <begin position="380"/>
        <end position="412"/>
    </location>
</feature>
<evidence type="ECO:0000256" key="1">
    <source>
        <dbReference type="SAM" id="MobiDB-lite"/>
    </source>
</evidence>
<evidence type="ECO:0008006" key="4">
    <source>
        <dbReference type="Google" id="ProtNLM"/>
    </source>
</evidence>
<dbReference type="AlphaFoldDB" id="A0A1V6P4Z1"/>
<dbReference type="OrthoDB" id="4158087at2759"/>
<comment type="caution">
    <text evidence="2">The sequence shown here is derived from an EMBL/GenBank/DDBJ whole genome shotgun (WGS) entry which is preliminary data.</text>
</comment>
<feature type="compositionally biased region" description="Pro residues" evidence="1">
    <location>
        <begin position="380"/>
        <end position="389"/>
    </location>
</feature>
<evidence type="ECO:0000313" key="2">
    <source>
        <dbReference type="EMBL" id="OQD72049.1"/>
    </source>
</evidence>
<keyword evidence="3" id="KW-1185">Reference proteome</keyword>
<dbReference type="PANTHER" id="PTHR37540:SF10">
    <property type="entry name" value="SIGMA-70 REGION 2 FAMILY PROTEIN"/>
    <property type="match status" value="1"/>
</dbReference>
<accession>A0A1V6P4Z1</accession>
<dbReference type="STRING" id="60169.A0A1V6P4Z1"/>
<dbReference type="Proteomes" id="UP000191408">
    <property type="component" value="Unassembled WGS sequence"/>
</dbReference>
<reference evidence="3" key="1">
    <citation type="journal article" date="2017" name="Nat. Microbiol.">
        <title>Global analysis of biosynthetic gene clusters reveals vast potential of secondary metabolite production in Penicillium species.</title>
        <authorList>
            <person name="Nielsen J.C."/>
            <person name="Grijseels S."/>
            <person name="Prigent S."/>
            <person name="Ji B."/>
            <person name="Dainat J."/>
            <person name="Nielsen K.F."/>
            <person name="Frisvad J.C."/>
            <person name="Workman M."/>
            <person name="Nielsen J."/>
        </authorList>
    </citation>
    <scope>NUCLEOTIDE SEQUENCE [LARGE SCALE GENOMIC DNA]</scope>
    <source>
        <strain evidence="3">IBT 4502</strain>
    </source>
</reference>
<proteinExistence type="predicted"/>
<name>A0A1V6P4Z1_PENPO</name>
<evidence type="ECO:0000313" key="3">
    <source>
        <dbReference type="Proteomes" id="UP000191408"/>
    </source>
</evidence>
<feature type="region of interest" description="Disordered" evidence="1">
    <location>
        <begin position="45"/>
        <end position="112"/>
    </location>
</feature>
<protein>
    <recommendedName>
        <fullName evidence="4">Sigma-70 region 2 family protein</fullName>
    </recommendedName>
</protein>
<dbReference type="EMBL" id="MDYM01000001">
    <property type="protein sequence ID" value="OQD72049.1"/>
    <property type="molecule type" value="Genomic_DNA"/>
</dbReference>